<dbReference type="SUPFAM" id="SSF46992">
    <property type="entry name" value="Ribosomal protein S20"/>
    <property type="match status" value="1"/>
</dbReference>
<accession>A0A0A1ZVB1</accession>
<dbReference type="AlphaFoldDB" id="A0A0A1ZVB1"/>
<proteinExistence type="inferred from homology"/>
<dbReference type="Proteomes" id="UP000030491">
    <property type="component" value="Unassembled WGS sequence"/>
</dbReference>
<name>A0A0A1ZVB1_PROMR</name>
<evidence type="ECO:0000256" key="7">
    <source>
        <dbReference type="HAMAP-Rule" id="MF_00500"/>
    </source>
</evidence>
<keyword evidence="5 7" id="KW-0687">Ribonucleoprotein</keyword>
<organism evidence="8 9">
    <name type="scientific">Prochlorococcus marinus str. MIT 9116</name>
    <dbReference type="NCBI Taxonomy" id="167544"/>
    <lineage>
        <taxon>Bacteria</taxon>
        <taxon>Bacillati</taxon>
        <taxon>Cyanobacteriota</taxon>
        <taxon>Cyanophyceae</taxon>
        <taxon>Synechococcales</taxon>
        <taxon>Prochlorococcaceae</taxon>
        <taxon>Prochlorococcus</taxon>
    </lineage>
</organism>
<evidence type="ECO:0000256" key="4">
    <source>
        <dbReference type="ARBA" id="ARBA00022980"/>
    </source>
</evidence>
<comment type="similarity">
    <text evidence="1 7">Belongs to the bacterial ribosomal protein bS20 family.</text>
</comment>
<reference evidence="9" key="1">
    <citation type="journal article" date="2014" name="Sci. Data">
        <title>Genomes of diverse isolates of the marine cyanobacterium Prochlorococcus.</title>
        <authorList>
            <person name="Biller S."/>
            <person name="Berube P."/>
            <person name="Thompson J."/>
            <person name="Kelly L."/>
            <person name="Roggensack S."/>
            <person name="Awad L."/>
            <person name="Roache-Johnson K."/>
            <person name="Ding H."/>
            <person name="Giovannoni S.J."/>
            <person name="Moore L.R."/>
            <person name="Chisholm S.W."/>
        </authorList>
    </citation>
    <scope>NUCLEOTIDE SEQUENCE [LARGE SCALE GENOMIC DNA]</scope>
</reference>
<dbReference type="NCBIfam" id="TIGR00029">
    <property type="entry name" value="S20"/>
    <property type="match status" value="1"/>
</dbReference>
<keyword evidence="4 7" id="KW-0689">Ribosomal protein</keyword>
<gene>
    <name evidence="7" type="primary">rpsT</name>
    <name evidence="7" type="synonym">rps20</name>
    <name evidence="8" type="ORF">EU93_0460</name>
</gene>
<dbReference type="InterPro" id="IPR036510">
    <property type="entry name" value="Ribosomal_bS20_sf"/>
</dbReference>
<dbReference type="GO" id="GO:0003735">
    <property type="term" value="F:structural constituent of ribosome"/>
    <property type="evidence" value="ECO:0007669"/>
    <property type="project" value="InterPro"/>
</dbReference>
<comment type="caution">
    <text evidence="8">The sequence shown here is derived from an EMBL/GenBank/DDBJ whole genome shotgun (WGS) entry which is preliminary data.</text>
</comment>
<dbReference type="EMBL" id="JNAJ01000006">
    <property type="protein sequence ID" value="KGF92501.1"/>
    <property type="molecule type" value="Genomic_DNA"/>
</dbReference>
<comment type="function">
    <text evidence="7">Binds directly to 16S ribosomal RNA.</text>
</comment>
<evidence type="ECO:0000256" key="6">
    <source>
        <dbReference type="ARBA" id="ARBA00035136"/>
    </source>
</evidence>
<dbReference type="GO" id="GO:0070181">
    <property type="term" value="F:small ribosomal subunit rRNA binding"/>
    <property type="evidence" value="ECO:0007669"/>
    <property type="project" value="TreeGrafter"/>
</dbReference>
<evidence type="ECO:0000256" key="5">
    <source>
        <dbReference type="ARBA" id="ARBA00023274"/>
    </source>
</evidence>
<dbReference type="Pfam" id="PF01649">
    <property type="entry name" value="Ribosomal_S20p"/>
    <property type="match status" value="1"/>
</dbReference>
<keyword evidence="2 7" id="KW-0699">rRNA-binding</keyword>
<protein>
    <recommendedName>
        <fullName evidence="6 7">Small ribosomal subunit protein bS20</fullName>
    </recommendedName>
</protein>
<dbReference type="OrthoDB" id="9808392at2"/>
<dbReference type="PANTHER" id="PTHR33398">
    <property type="entry name" value="30S RIBOSOMAL PROTEIN S20"/>
    <property type="match status" value="1"/>
</dbReference>
<dbReference type="GO" id="GO:0015935">
    <property type="term" value="C:small ribosomal subunit"/>
    <property type="evidence" value="ECO:0007669"/>
    <property type="project" value="TreeGrafter"/>
</dbReference>
<evidence type="ECO:0000256" key="3">
    <source>
        <dbReference type="ARBA" id="ARBA00022884"/>
    </source>
</evidence>
<evidence type="ECO:0000256" key="1">
    <source>
        <dbReference type="ARBA" id="ARBA00007634"/>
    </source>
</evidence>
<evidence type="ECO:0000313" key="8">
    <source>
        <dbReference type="EMBL" id="KGF92501.1"/>
    </source>
</evidence>
<evidence type="ECO:0000313" key="9">
    <source>
        <dbReference type="Proteomes" id="UP000030491"/>
    </source>
</evidence>
<keyword evidence="3 7" id="KW-0694">RNA-binding</keyword>
<dbReference type="RefSeq" id="WP_032513253.1">
    <property type="nucleotide sequence ID" value="NZ_JNAJ01000006.1"/>
</dbReference>
<dbReference type="InterPro" id="IPR002583">
    <property type="entry name" value="Ribosomal_bS20"/>
</dbReference>
<dbReference type="GO" id="GO:0006412">
    <property type="term" value="P:translation"/>
    <property type="evidence" value="ECO:0007669"/>
    <property type="project" value="UniProtKB-UniRule"/>
</dbReference>
<evidence type="ECO:0000256" key="2">
    <source>
        <dbReference type="ARBA" id="ARBA00022730"/>
    </source>
</evidence>
<dbReference type="PANTHER" id="PTHR33398:SF1">
    <property type="entry name" value="SMALL RIBOSOMAL SUBUNIT PROTEIN BS20C"/>
    <property type="match status" value="1"/>
</dbReference>
<sequence length="97" mass="11161">MANNKSAKKRIQIAERNRLINKSYKSTVRTLTKKTLENCEKYKQEPNEDNKNLVKTSLNKAFSLIDKAVKKNVLHKNNGANKKSNINKFVKNTLSIK</sequence>
<dbReference type="Gene3D" id="1.20.58.110">
    <property type="entry name" value="Ribosomal protein S20"/>
    <property type="match status" value="1"/>
</dbReference>
<dbReference type="HAMAP" id="MF_00500">
    <property type="entry name" value="Ribosomal_bS20"/>
    <property type="match status" value="1"/>
</dbReference>